<protein>
    <submittedName>
        <fullName evidence="1">Uncharacterized protein</fullName>
    </submittedName>
</protein>
<organism evidence="1 2">
    <name type="scientific">Candidatus Faecenecus gallistercoris</name>
    <dbReference type="NCBI Taxonomy" id="2840793"/>
    <lineage>
        <taxon>Bacteria</taxon>
        <taxon>Bacillati</taxon>
        <taxon>Bacillota</taxon>
        <taxon>Bacillota incertae sedis</taxon>
        <taxon>Candidatus Faecenecus</taxon>
    </lineage>
</organism>
<sequence length="169" mass="19426">MSATYPALIHQSHFVYECHEALQNLSYSEVASVMHHNAESALTALVKESDNYRIAMQFLYLDAVGKECGVPFWPIPTDELEHAREAGIPFSVFYDLRQKQFYNAVSVSVANKCFKASFQVEELSDEEKALIRKHHKDYMNEEIYPSVETQETSTKEDVHALRLVKSFIM</sequence>
<dbReference type="AlphaFoldDB" id="A0A9D1CL01"/>
<evidence type="ECO:0000313" key="2">
    <source>
        <dbReference type="Proteomes" id="UP000886725"/>
    </source>
</evidence>
<comment type="caution">
    <text evidence="1">The sequence shown here is derived from an EMBL/GenBank/DDBJ whole genome shotgun (WGS) entry which is preliminary data.</text>
</comment>
<proteinExistence type="predicted"/>
<accession>A0A9D1CL01</accession>
<dbReference type="Proteomes" id="UP000886725">
    <property type="component" value="Unassembled WGS sequence"/>
</dbReference>
<dbReference type="EMBL" id="DVFU01000125">
    <property type="protein sequence ID" value="HIQ65375.1"/>
    <property type="molecule type" value="Genomic_DNA"/>
</dbReference>
<reference evidence="1" key="1">
    <citation type="submission" date="2020-10" db="EMBL/GenBank/DDBJ databases">
        <authorList>
            <person name="Gilroy R."/>
        </authorList>
    </citation>
    <scope>NUCLEOTIDE SEQUENCE</scope>
    <source>
        <strain evidence="1">CHK165-10780</strain>
    </source>
</reference>
<gene>
    <name evidence="1" type="ORF">IAC85_06535</name>
</gene>
<evidence type="ECO:0000313" key="1">
    <source>
        <dbReference type="EMBL" id="HIQ65375.1"/>
    </source>
</evidence>
<reference evidence="1" key="2">
    <citation type="journal article" date="2021" name="PeerJ">
        <title>Extensive microbial diversity within the chicken gut microbiome revealed by metagenomics and culture.</title>
        <authorList>
            <person name="Gilroy R."/>
            <person name="Ravi A."/>
            <person name="Getino M."/>
            <person name="Pursley I."/>
            <person name="Horton D.L."/>
            <person name="Alikhan N.F."/>
            <person name="Baker D."/>
            <person name="Gharbi K."/>
            <person name="Hall N."/>
            <person name="Watson M."/>
            <person name="Adriaenssens E.M."/>
            <person name="Foster-Nyarko E."/>
            <person name="Jarju S."/>
            <person name="Secka A."/>
            <person name="Antonio M."/>
            <person name="Oren A."/>
            <person name="Chaudhuri R.R."/>
            <person name="La Ragione R."/>
            <person name="Hildebrand F."/>
            <person name="Pallen M.J."/>
        </authorList>
    </citation>
    <scope>NUCLEOTIDE SEQUENCE</scope>
    <source>
        <strain evidence="1">CHK165-10780</strain>
    </source>
</reference>
<name>A0A9D1CL01_9FIRM</name>